<proteinExistence type="predicted"/>
<dbReference type="AlphaFoldDB" id="A0AAV5F8V6"/>
<feature type="transmembrane region" description="Helical" evidence="1">
    <location>
        <begin position="62"/>
        <end position="83"/>
    </location>
</feature>
<feature type="transmembrane region" description="Helical" evidence="1">
    <location>
        <begin position="264"/>
        <end position="283"/>
    </location>
</feature>
<keyword evidence="4" id="KW-1185">Reference proteome</keyword>
<feature type="chain" id="PRO_5043394415" evidence="2">
    <location>
        <begin position="23"/>
        <end position="298"/>
    </location>
</feature>
<dbReference type="PANTHER" id="PTHR12242">
    <property type="entry name" value="OS02G0130600 PROTEIN-RELATED"/>
    <property type="match status" value="1"/>
</dbReference>
<dbReference type="EMBL" id="BQKI01000083">
    <property type="protein sequence ID" value="GJN32099.1"/>
    <property type="molecule type" value="Genomic_DNA"/>
</dbReference>
<keyword evidence="2" id="KW-0732">Signal</keyword>
<organism evidence="3 4">
    <name type="scientific">Eleusine coracana subsp. coracana</name>
    <dbReference type="NCBI Taxonomy" id="191504"/>
    <lineage>
        <taxon>Eukaryota</taxon>
        <taxon>Viridiplantae</taxon>
        <taxon>Streptophyta</taxon>
        <taxon>Embryophyta</taxon>
        <taxon>Tracheophyta</taxon>
        <taxon>Spermatophyta</taxon>
        <taxon>Magnoliopsida</taxon>
        <taxon>Liliopsida</taxon>
        <taxon>Poales</taxon>
        <taxon>Poaceae</taxon>
        <taxon>PACMAD clade</taxon>
        <taxon>Chloridoideae</taxon>
        <taxon>Cynodonteae</taxon>
        <taxon>Eleusininae</taxon>
        <taxon>Eleusine</taxon>
    </lineage>
</organism>
<name>A0AAV5F8V6_ELECO</name>
<comment type="caution">
    <text evidence="3">The sequence shown here is derived from an EMBL/GenBank/DDBJ whole genome shotgun (WGS) entry which is preliminary data.</text>
</comment>
<evidence type="ECO:0000313" key="3">
    <source>
        <dbReference type="EMBL" id="GJN32099.1"/>
    </source>
</evidence>
<gene>
    <name evidence="3" type="primary">gb20573</name>
    <name evidence="3" type="ORF">PR202_gb20573</name>
</gene>
<feature type="transmembrane region" description="Helical" evidence="1">
    <location>
        <begin position="227"/>
        <end position="252"/>
    </location>
</feature>
<dbReference type="GO" id="GO:0016020">
    <property type="term" value="C:membrane"/>
    <property type="evidence" value="ECO:0007669"/>
    <property type="project" value="TreeGrafter"/>
</dbReference>
<accession>A0AAV5F8V6</accession>
<keyword evidence="1" id="KW-0812">Transmembrane</keyword>
<feature type="signal peptide" evidence="2">
    <location>
        <begin position="1"/>
        <end position="22"/>
    </location>
</feature>
<keyword evidence="1" id="KW-0472">Membrane</keyword>
<evidence type="ECO:0000256" key="1">
    <source>
        <dbReference type="SAM" id="Phobius"/>
    </source>
</evidence>
<evidence type="ECO:0000256" key="2">
    <source>
        <dbReference type="SAM" id="SignalP"/>
    </source>
</evidence>
<keyword evidence="1" id="KW-1133">Transmembrane helix</keyword>
<evidence type="ECO:0000313" key="4">
    <source>
        <dbReference type="Proteomes" id="UP001054889"/>
    </source>
</evidence>
<protein>
    <submittedName>
        <fullName evidence="3">Uncharacterized protein</fullName>
    </submittedName>
</protein>
<reference evidence="3" key="2">
    <citation type="submission" date="2021-12" db="EMBL/GenBank/DDBJ databases">
        <title>Resequencing data analysis of finger millet.</title>
        <authorList>
            <person name="Hatakeyama M."/>
            <person name="Aluri S."/>
            <person name="Balachadran M.T."/>
            <person name="Sivarajan S.R."/>
            <person name="Poveda L."/>
            <person name="Shimizu-Inatsugi R."/>
            <person name="Schlapbach R."/>
            <person name="Sreeman S.M."/>
            <person name="Shimizu K.K."/>
        </authorList>
    </citation>
    <scope>NUCLEOTIDE SEQUENCE</scope>
</reference>
<dbReference type="PANTHER" id="PTHR12242:SF42">
    <property type="entry name" value="OS01G0295600 PROTEIN"/>
    <property type="match status" value="1"/>
</dbReference>
<dbReference type="Proteomes" id="UP001054889">
    <property type="component" value="Unassembled WGS sequence"/>
</dbReference>
<sequence length="298" mass="33288">MVQWQSFLCFGVVAASVAASLAAIVRESRRAAGSSWTWLAGCDGPPHEGAPWSSCWAPVHPAWLLAFRATAVVALAAVLVWDLRTYDASIMMYYTEWTLLLEIVYFAVATLFSAYGCLMHSGDRAAGETESDIVRLLSGDCADEPGAGDVGYEPQRLECFMQIIYQVSAGAVVLTDVVFWCLIIPFMSSAHFSLNAVMGCMHSFNLAFLLAETALNTLAFPWFRIAYFILWTCLYVIVQWIAHACGLTWWPYPFLSPALSWAPVWYLALALLHFPCYLVYWLIARAKVALLLSHERWL</sequence>
<reference evidence="3" key="1">
    <citation type="journal article" date="2018" name="DNA Res.">
        <title>Multiple hybrid de novo genome assembly of finger millet, an orphan allotetraploid crop.</title>
        <authorList>
            <person name="Hatakeyama M."/>
            <person name="Aluri S."/>
            <person name="Balachadran M.T."/>
            <person name="Sivarajan S.R."/>
            <person name="Patrignani A."/>
            <person name="Gruter S."/>
            <person name="Poveda L."/>
            <person name="Shimizu-Inatsugi R."/>
            <person name="Baeten J."/>
            <person name="Francoijs K.J."/>
            <person name="Nataraja K.N."/>
            <person name="Reddy Y.A.N."/>
            <person name="Phadnis S."/>
            <person name="Ravikumar R.L."/>
            <person name="Schlapbach R."/>
            <person name="Sreeman S.M."/>
            <person name="Shimizu K.K."/>
        </authorList>
    </citation>
    <scope>NUCLEOTIDE SEQUENCE</scope>
</reference>